<dbReference type="STRING" id="888268.A0A1E5V5P2"/>
<organism evidence="2 3">
    <name type="scientific">Dichanthelium oligosanthes</name>
    <dbReference type="NCBI Taxonomy" id="888268"/>
    <lineage>
        <taxon>Eukaryota</taxon>
        <taxon>Viridiplantae</taxon>
        <taxon>Streptophyta</taxon>
        <taxon>Embryophyta</taxon>
        <taxon>Tracheophyta</taxon>
        <taxon>Spermatophyta</taxon>
        <taxon>Magnoliopsida</taxon>
        <taxon>Liliopsida</taxon>
        <taxon>Poales</taxon>
        <taxon>Poaceae</taxon>
        <taxon>PACMAD clade</taxon>
        <taxon>Panicoideae</taxon>
        <taxon>Panicodae</taxon>
        <taxon>Paniceae</taxon>
        <taxon>Dichantheliinae</taxon>
        <taxon>Dichanthelium</taxon>
    </lineage>
</organism>
<gene>
    <name evidence="2" type="ORF">BAE44_0018626</name>
</gene>
<feature type="region of interest" description="Disordered" evidence="1">
    <location>
        <begin position="183"/>
        <end position="325"/>
    </location>
</feature>
<evidence type="ECO:0000313" key="3">
    <source>
        <dbReference type="Proteomes" id="UP000095767"/>
    </source>
</evidence>
<proteinExistence type="predicted"/>
<feature type="compositionally biased region" description="Polar residues" evidence="1">
    <location>
        <begin position="295"/>
        <end position="307"/>
    </location>
</feature>
<dbReference type="GO" id="GO:0055028">
    <property type="term" value="C:cortical microtubule"/>
    <property type="evidence" value="ECO:0007669"/>
    <property type="project" value="TreeGrafter"/>
</dbReference>
<dbReference type="OrthoDB" id="685089at2759"/>
<feature type="compositionally biased region" description="Low complexity" evidence="1">
    <location>
        <begin position="183"/>
        <end position="203"/>
    </location>
</feature>
<evidence type="ECO:0000313" key="2">
    <source>
        <dbReference type="EMBL" id="OEL20354.1"/>
    </source>
</evidence>
<evidence type="ECO:0000256" key="1">
    <source>
        <dbReference type="SAM" id="MobiDB-lite"/>
    </source>
</evidence>
<feature type="compositionally biased region" description="Polar residues" evidence="1">
    <location>
        <begin position="266"/>
        <end position="280"/>
    </location>
</feature>
<reference evidence="2 3" key="1">
    <citation type="submission" date="2016-09" db="EMBL/GenBank/DDBJ databases">
        <title>The draft genome of Dichanthelium oligosanthes: A C3 panicoid grass species.</title>
        <authorList>
            <person name="Studer A.J."/>
            <person name="Schnable J.C."/>
            <person name="Brutnell T.P."/>
        </authorList>
    </citation>
    <scope>NUCLEOTIDE SEQUENCE [LARGE SCALE GENOMIC DNA]</scope>
    <source>
        <strain evidence="3">cv. Kellogg 1175</strain>
        <tissue evidence="2">Leaf</tissue>
    </source>
</reference>
<dbReference type="AlphaFoldDB" id="A0A1E5V5P2"/>
<dbReference type="PANTHER" id="PTHR31949">
    <property type="entry name" value="GASTRIC MUCIN-LIKE PROTEIN"/>
    <property type="match status" value="1"/>
</dbReference>
<dbReference type="Proteomes" id="UP000095767">
    <property type="component" value="Unassembled WGS sequence"/>
</dbReference>
<feature type="region of interest" description="Disordered" evidence="1">
    <location>
        <begin position="367"/>
        <end position="388"/>
    </location>
</feature>
<name>A0A1E5V5P2_9POAL</name>
<dbReference type="PANTHER" id="PTHR31949:SF21">
    <property type="entry name" value="OS05G0316300 PROTEIN"/>
    <property type="match status" value="1"/>
</dbReference>
<comment type="caution">
    <text evidence="2">The sequence shown here is derived from an EMBL/GenBank/DDBJ whole genome shotgun (WGS) entry which is preliminary data.</text>
</comment>
<feature type="region of interest" description="Disordered" evidence="1">
    <location>
        <begin position="439"/>
        <end position="464"/>
    </location>
</feature>
<accession>A0A1E5V5P2</accession>
<sequence length="563" mass="58598">MSRLAGDPHPRSTRKPSSGFTSAAARLLLRHGRREAANGESIEFFSALRKCLPDPHVSGQTARGAAQPADGKGTARRGGSGGSADEVLSLSSGIGKHDYDWLLTPPGTPPWSPATSTSGHHQVSAVVPSRPAAGSASYGKSNSRLGPTGLEKERPTTSRLSNCSSATSINVVPSGRLLRVRTSSASSINTSSNASMSSTPLASAGSSPRTPAKARSPAATAIAQIRRRDKARVATSYVVVQSRAAASKSKPGAPEPTCTRAHPTPGVSSPRSTANTSRQPSLARRADVATPRSRLASQSSGAGSTPQPRDAHQTWGASGVALSSNGVKPRQVPAAVKHDGVAAASTTTQRWRQSLGPAIAAARNVRRENSLDKGSPRYSSGPNIINDEKTRPRRTATAAMGSSGLTRTGSWKSANTTTIVKRTVDQNEDCRLQDARHCGAAGAPDNRKPVLPHQDTRRSVTSRSRLGLMAATSKSGSITNGHRSTSGSCQHQAVAKVIASGPDAFPSTRYDAMLLREDPKNLTWLRGCDEGDDGSIVGLDLVDGSLEPIDVATGGLSRTAVRI</sequence>
<feature type="compositionally biased region" description="Basic and acidic residues" evidence="1">
    <location>
        <begin position="1"/>
        <end position="10"/>
    </location>
</feature>
<feature type="region of interest" description="Disordered" evidence="1">
    <location>
        <begin position="53"/>
        <end position="89"/>
    </location>
</feature>
<feature type="region of interest" description="Disordered" evidence="1">
    <location>
        <begin position="1"/>
        <end position="21"/>
    </location>
</feature>
<keyword evidence="3" id="KW-1185">Reference proteome</keyword>
<protein>
    <submittedName>
        <fullName evidence="2">Uncharacterized protein</fullName>
    </submittedName>
</protein>
<dbReference type="GO" id="GO:0043622">
    <property type="term" value="P:cortical microtubule organization"/>
    <property type="evidence" value="ECO:0007669"/>
    <property type="project" value="TreeGrafter"/>
</dbReference>
<dbReference type="EMBL" id="LWDX02050940">
    <property type="protein sequence ID" value="OEL20354.1"/>
    <property type="molecule type" value="Genomic_DNA"/>
</dbReference>
<feature type="region of interest" description="Disordered" evidence="1">
    <location>
        <begin position="110"/>
        <end position="165"/>
    </location>
</feature>